<protein>
    <recommendedName>
        <fullName evidence="2">Fe2OG dioxygenase domain-containing protein</fullName>
    </recommendedName>
</protein>
<proteinExistence type="inferred from homology"/>
<keyword evidence="1" id="KW-0560">Oxidoreductase</keyword>
<dbReference type="Proteomes" id="UP001152759">
    <property type="component" value="Chromosome 3"/>
</dbReference>
<evidence type="ECO:0000313" key="3">
    <source>
        <dbReference type="EMBL" id="CAH0386233.1"/>
    </source>
</evidence>
<dbReference type="GO" id="GO:0046872">
    <property type="term" value="F:metal ion binding"/>
    <property type="evidence" value="ECO:0007669"/>
    <property type="project" value="UniProtKB-KW"/>
</dbReference>
<organism evidence="3 4">
    <name type="scientific">Bemisia tabaci</name>
    <name type="common">Sweetpotato whitefly</name>
    <name type="synonym">Aleurodes tabaci</name>
    <dbReference type="NCBI Taxonomy" id="7038"/>
    <lineage>
        <taxon>Eukaryota</taxon>
        <taxon>Metazoa</taxon>
        <taxon>Ecdysozoa</taxon>
        <taxon>Arthropoda</taxon>
        <taxon>Hexapoda</taxon>
        <taxon>Insecta</taxon>
        <taxon>Pterygota</taxon>
        <taxon>Neoptera</taxon>
        <taxon>Paraneoptera</taxon>
        <taxon>Hemiptera</taxon>
        <taxon>Sternorrhyncha</taxon>
        <taxon>Aleyrodoidea</taxon>
        <taxon>Aleyrodidae</taxon>
        <taxon>Aleyrodinae</taxon>
        <taxon>Bemisia</taxon>
    </lineage>
</organism>
<dbReference type="GO" id="GO:0016491">
    <property type="term" value="F:oxidoreductase activity"/>
    <property type="evidence" value="ECO:0007669"/>
    <property type="project" value="UniProtKB-KW"/>
</dbReference>
<name>A0A9P0A8F3_BEMTA</name>
<evidence type="ECO:0000256" key="1">
    <source>
        <dbReference type="RuleBase" id="RU003682"/>
    </source>
</evidence>
<keyword evidence="1" id="KW-0479">Metal-binding</keyword>
<dbReference type="KEGG" id="btab:109042861"/>
<keyword evidence="1" id="KW-0408">Iron</keyword>
<reference evidence="3" key="1">
    <citation type="submission" date="2021-12" db="EMBL/GenBank/DDBJ databases">
        <authorList>
            <person name="King R."/>
        </authorList>
    </citation>
    <scope>NUCLEOTIDE SEQUENCE</scope>
</reference>
<evidence type="ECO:0000259" key="2">
    <source>
        <dbReference type="PROSITE" id="PS51471"/>
    </source>
</evidence>
<accession>A0A9P0A8F3</accession>
<dbReference type="EMBL" id="OU963864">
    <property type="protein sequence ID" value="CAH0386233.1"/>
    <property type="molecule type" value="Genomic_DNA"/>
</dbReference>
<keyword evidence="4" id="KW-1185">Reference proteome</keyword>
<feature type="domain" description="Fe2OG dioxygenase" evidence="2">
    <location>
        <begin position="129"/>
        <end position="240"/>
    </location>
</feature>
<dbReference type="PROSITE" id="PS51471">
    <property type="entry name" value="FE2OG_OXY"/>
    <property type="match status" value="1"/>
</dbReference>
<sequence length="256" mass="29096">MSNLIRLDQHPLADANWRSRCRKELNHNGVLVLHKFLKPKVLQTIIDDGNALHPLAYRADSRHNVYLLEPDDAYNDDHPRNREIPSTKSCITHDQLPADSPLRQLHNDTLFKSFLCDVLGEANLYSFADPYSSITFHYAAEGQELGWHFDNASFAITFLVQKPRAGGEFQFVRDLRNSETGMTDYDGVGAVLDDRHPVDTLNIEEGDLVLFRGRDFLHRVTPTRGDVTRMIAVLAYNTRPGVALTESARMTFYGKL</sequence>
<dbReference type="InterPro" id="IPR005123">
    <property type="entry name" value="Oxoglu/Fe-dep_dioxygenase_dom"/>
</dbReference>
<dbReference type="InterPro" id="IPR056470">
    <property type="entry name" value="BesD/HalB-like"/>
</dbReference>
<dbReference type="SUPFAM" id="SSF51197">
    <property type="entry name" value="Clavaminate synthase-like"/>
    <property type="match status" value="1"/>
</dbReference>
<dbReference type="Pfam" id="PF23169">
    <property type="entry name" value="HalD"/>
    <property type="match status" value="1"/>
</dbReference>
<gene>
    <name evidence="3" type="ORF">BEMITA_LOCUS5383</name>
</gene>
<dbReference type="AlphaFoldDB" id="A0A9P0A8F3"/>
<evidence type="ECO:0000313" key="4">
    <source>
        <dbReference type="Proteomes" id="UP001152759"/>
    </source>
</evidence>
<dbReference type="Gene3D" id="2.60.120.620">
    <property type="entry name" value="q2cbj1_9rhob like domain"/>
    <property type="match status" value="1"/>
</dbReference>
<comment type="similarity">
    <text evidence="1">Belongs to the iron/ascorbate-dependent oxidoreductase family.</text>
</comment>